<sequence>MIIDDVLRSVPAVRHAVLLSPDGLVQAHSPGMTTTGAEYLASMAAMLHSLAHRAGALLDGGEPQHVAIRFSDSSLVLVAAGPAAHLAVTTTRDPAEVLRHLPRRDS</sequence>
<gene>
    <name evidence="2" type="ORF">FB470_000251</name>
</gene>
<dbReference type="RefSeq" id="WP_306988028.1">
    <property type="nucleotide sequence ID" value="NZ_JAUSUT010000001.1"/>
</dbReference>
<dbReference type="Gene3D" id="3.30.450.30">
    <property type="entry name" value="Dynein light chain 2a, cytoplasmic"/>
    <property type="match status" value="1"/>
</dbReference>
<evidence type="ECO:0000313" key="2">
    <source>
        <dbReference type="EMBL" id="MDQ0376257.1"/>
    </source>
</evidence>
<accession>A0ABU0ELV6</accession>
<feature type="domain" description="Roadblock/LAMTOR2" evidence="1">
    <location>
        <begin position="2"/>
        <end position="90"/>
    </location>
</feature>
<dbReference type="Pfam" id="PF03259">
    <property type="entry name" value="Robl_LC7"/>
    <property type="match status" value="1"/>
</dbReference>
<evidence type="ECO:0000259" key="1">
    <source>
        <dbReference type="SMART" id="SM00960"/>
    </source>
</evidence>
<dbReference type="SUPFAM" id="SSF103196">
    <property type="entry name" value="Roadblock/LC7 domain"/>
    <property type="match status" value="1"/>
</dbReference>
<comment type="caution">
    <text evidence="2">The sequence shown here is derived from an EMBL/GenBank/DDBJ whole genome shotgun (WGS) entry which is preliminary data.</text>
</comment>
<organism evidence="2 3">
    <name type="scientific">Amycolatopsis thermophila</name>
    <dbReference type="NCBI Taxonomy" id="206084"/>
    <lineage>
        <taxon>Bacteria</taxon>
        <taxon>Bacillati</taxon>
        <taxon>Actinomycetota</taxon>
        <taxon>Actinomycetes</taxon>
        <taxon>Pseudonocardiales</taxon>
        <taxon>Pseudonocardiaceae</taxon>
        <taxon>Amycolatopsis</taxon>
    </lineage>
</organism>
<evidence type="ECO:0000313" key="3">
    <source>
        <dbReference type="Proteomes" id="UP001229651"/>
    </source>
</evidence>
<reference evidence="2 3" key="1">
    <citation type="submission" date="2023-07" db="EMBL/GenBank/DDBJ databases">
        <title>Sequencing the genomes of 1000 actinobacteria strains.</title>
        <authorList>
            <person name="Klenk H.-P."/>
        </authorList>
    </citation>
    <scope>NUCLEOTIDE SEQUENCE [LARGE SCALE GENOMIC DNA]</scope>
    <source>
        <strain evidence="2 3">DSM 45805</strain>
    </source>
</reference>
<dbReference type="InterPro" id="IPR004942">
    <property type="entry name" value="Roadblock/LAMTOR2_dom"/>
</dbReference>
<dbReference type="EMBL" id="JAUSUT010000001">
    <property type="protein sequence ID" value="MDQ0376257.1"/>
    <property type="molecule type" value="Genomic_DNA"/>
</dbReference>
<dbReference type="PANTHER" id="PTHR36222">
    <property type="entry name" value="SERINE PROTEASE INHIBITOR RV3364C"/>
    <property type="match status" value="1"/>
</dbReference>
<dbReference type="Proteomes" id="UP001229651">
    <property type="component" value="Unassembled WGS sequence"/>
</dbReference>
<keyword evidence="3" id="KW-1185">Reference proteome</keyword>
<dbReference type="SMART" id="SM00960">
    <property type="entry name" value="Robl_LC7"/>
    <property type="match status" value="1"/>
</dbReference>
<name>A0ABU0ELV6_9PSEU</name>
<proteinExistence type="predicted"/>
<protein>
    <submittedName>
        <fullName evidence="2">Regulator of Ras-like GTPase activity (Roadblock/LC7/MglB family)</fullName>
    </submittedName>
</protein>
<dbReference type="PANTHER" id="PTHR36222:SF1">
    <property type="entry name" value="SERINE PROTEASE INHIBITOR RV3364C"/>
    <property type="match status" value="1"/>
</dbReference>
<dbReference type="InterPro" id="IPR053141">
    <property type="entry name" value="Mycobact_SerProt_Inhib_Rv3364c"/>
</dbReference>